<dbReference type="InterPro" id="IPR037066">
    <property type="entry name" value="Plug_dom_sf"/>
</dbReference>
<accession>A0A512AFY3</accession>
<dbReference type="PANTHER" id="PTHR40980">
    <property type="entry name" value="PLUG DOMAIN-CONTAINING PROTEIN"/>
    <property type="match status" value="1"/>
</dbReference>
<keyword evidence="10" id="KW-0732">Signal</keyword>
<evidence type="ECO:0000256" key="4">
    <source>
        <dbReference type="ARBA" id="ARBA00022692"/>
    </source>
</evidence>
<evidence type="ECO:0000256" key="5">
    <source>
        <dbReference type="ARBA" id="ARBA00023077"/>
    </source>
</evidence>
<evidence type="ECO:0000313" key="13">
    <source>
        <dbReference type="EMBL" id="GEN98609.1"/>
    </source>
</evidence>
<keyword evidence="7 8" id="KW-0998">Cell outer membrane</keyword>
<protein>
    <submittedName>
        <fullName evidence="13">TonB-dependent receptor</fullName>
    </submittedName>
</protein>
<keyword evidence="6 8" id="KW-0472">Membrane</keyword>
<organism evidence="13 14">
    <name type="scientific">Novosphingobium sediminis</name>
    <dbReference type="NCBI Taxonomy" id="707214"/>
    <lineage>
        <taxon>Bacteria</taxon>
        <taxon>Pseudomonadati</taxon>
        <taxon>Pseudomonadota</taxon>
        <taxon>Alphaproteobacteria</taxon>
        <taxon>Sphingomonadales</taxon>
        <taxon>Sphingomonadaceae</taxon>
        <taxon>Novosphingobium</taxon>
    </lineage>
</organism>
<keyword evidence="4 8" id="KW-0812">Transmembrane</keyword>
<comment type="similarity">
    <text evidence="8 9">Belongs to the TonB-dependent receptor family.</text>
</comment>
<feature type="chain" id="PRO_5022132210" evidence="10">
    <location>
        <begin position="41"/>
        <end position="1008"/>
    </location>
</feature>
<evidence type="ECO:0000256" key="9">
    <source>
        <dbReference type="RuleBase" id="RU003357"/>
    </source>
</evidence>
<dbReference type="EMBL" id="BJYR01000002">
    <property type="protein sequence ID" value="GEN98609.1"/>
    <property type="molecule type" value="Genomic_DNA"/>
</dbReference>
<dbReference type="Pfam" id="PF07715">
    <property type="entry name" value="Plug"/>
    <property type="match status" value="1"/>
</dbReference>
<dbReference type="GO" id="GO:0009279">
    <property type="term" value="C:cell outer membrane"/>
    <property type="evidence" value="ECO:0007669"/>
    <property type="project" value="UniProtKB-SubCell"/>
</dbReference>
<dbReference type="Gene3D" id="2.40.170.20">
    <property type="entry name" value="TonB-dependent receptor, beta-barrel domain"/>
    <property type="match status" value="1"/>
</dbReference>
<dbReference type="RefSeq" id="WP_218033230.1">
    <property type="nucleotide sequence ID" value="NZ_BJYR01000002.1"/>
</dbReference>
<comment type="subcellular location">
    <subcellularLocation>
        <location evidence="1 8">Cell outer membrane</location>
        <topology evidence="1 8">Multi-pass membrane protein</topology>
    </subcellularLocation>
</comment>
<evidence type="ECO:0000259" key="12">
    <source>
        <dbReference type="Pfam" id="PF07715"/>
    </source>
</evidence>
<evidence type="ECO:0000256" key="6">
    <source>
        <dbReference type="ARBA" id="ARBA00023136"/>
    </source>
</evidence>
<evidence type="ECO:0000256" key="1">
    <source>
        <dbReference type="ARBA" id="ARBA00004571"/>
    </source>
</evidence>
<dbReference type="InterPro" id="IPR000531">
    <property type="entry name" value="Beta-barrel_TonB"/>
</dbReference>
<keyword evidence="14" id="KW-1185">Reference proteome</keyword>
<evidence type="ECO:0000259" key="11">
    <source>
        <dbReference type="Pfam" id="PF00593"/>
    </source>
</evidence>
<dbReference type="InterPro" id="IPR036942">
    <property type="entry name" value="Beta-barrel_TonB_sf"/>
</dbReference>
<reference evidence="13 14" key="1">
    <citation type="submission" date="2019-07" db="EMBL/GenBank/DDBJ databases">
        <title>Whole genome shotgun sequence of Novosphingobium sediminis NBRC 106119.</title>
        <authorList>
            <person name="Hosoyama A."/>
            <person name="Uohara A."/>
            <person name="Ohji S."/>
            <person name="Ichikawa N."/>
        </authorList>
    </citation>
    <scope>NUCLEOTIDE SEQUENCE [LARGE SCALE GENOMIC DNA]</scope>
    <source>
        <strain evidence="13 14">NBRC 106119</strain>
    </source>
</reference>
<dbReference type="Gene3D" id="2.170.130.10">
    <property type="entry name" value="TonB-dependent receptor, plug domain"/>
    <property type="match status" value="1"/>
</dbReference>
<dbReference type="NCBIfam" id="TIGR01782">
    <property type="entry name" value="TonB-Xanth-Caul"/>
    <property type="match status" value="1"/>
</dbReference>
<feature type="signal peptide" evidence="10">
    <location>
        <begin position="1"/>
        <end position="40"/>
    </location>
</feature>
<evidence type="ECO:0000256" key="10">
    <source>
        <dbReference type="SAM" id="SignalP"/>
    </source>
</evidence>
<gene>
    <name evidence="13" type="primary">iroN_2</name>
    <name evidence="13" type="ORF">NSE01_04420</name>
</gene>
<dbReference type="Proteomes" id="UP000321464">
    <property type="component" value="Unassembled WGS sequence"/>
</dbReference>
<keyword evidence="3 8" id="KW-1134">Transmembrane beta strand</keyword>
<evidence type="ECO:0000256" key="7">
    <source>
        <dbReference type="ARBA" id="ARBA00023237"/>
    </source>
</evidence>
<keyword evidence="5 9" id="KW-0798">TonB box</keyword>
<evidence type="ECO:0000256" key="2">
    <source>
        <dbReference type="ARBA" id="ARBA00022448"/>
    </source>
</evidence>
<feature type="domain" description="TonB-dependent receptor plug" evidence="12">
    <location>
        <begin position="78"/>
        <end position="188"/>
    </location>
</feature>
<dbReference type="PANTHER" id="PTHR40980:SF3">
    <property type="entry name" value="TONB-DEPENDENT RECEPTOR-LIKE BETA-BARREL DOMAIN-CONTAINING PROTEIN"/>
    <property type="match status" value="1"/>
</dbReference>
<evidence type="ECO:0000256" key="3">
    <source>
        <dbReference type="ARBA" id="ARBA00022452"/>
    </source>
</evidence>
<dbReference type="PROSITE" id="PS52016">
    <property type="entry name" value="TONB_DEPENDENT_REC_3"/>
    <property type="match status" value="1"/>
</dbReference>
<dbReference type="SUPFAM" id="SSF56935">
    <property type="entry name" value="Porins"/>
    <property type="match status" value="1"/>
</dbReference>
<sequence>MSDRIARPETVLSRNGLLAKKGLMGAASIMALLVAGNAAAQGAPQQVAQADTAASDEGGAPIVVTGFRQSLAAALDAKRNSNLIIESVSAEDIGKFPDQNITESLQRLPGIQIDRENGQGTKVRIRGLEQNLTVLNGELFVTGQEVFKVGEGNFTRTDSLESVPSELIGGVEVFKSPNASLLEGGLGGIVNLKTRNPLDLKNGLTVAGNARLNKANGIDGWKPTGAVVASYNFNDKIGIILSGSYSKTNGHYDILGGENRGNWAFGAGRRDTATVPTNYYAPEYRYVTDRDQYRTRWGVSAGLAFRPTDTLSLDLQYFHSDLKVDTREGSVKFPFGQGESLGLLPGYQINSNGVLTSGTVRAQSAEAISVVDESSIKSDNVQFGTKFDNGSNFRANVEATYSNGTLFRDVANNDVRFTKYTVRQGAVGGPLQDGVALNSAAPATFDFTYSNGDLPKFGIAPGSPPDLFSNPANGFFKSHWAFGDRSKIKGHSIRTDVAWDVDPSEKGKITVSAGFRYGQRTVDFTSGRYLADYSGKGEIDATKIPAAERVPGFNYNYTPYGYFQDGAIGYKICDLPEANKPAAFAGCSRFGNSPALITPYDTFTSNAGRVETLVNPNVPGGKVLIQNRAQMVNALKWIQNLYPSTPFSFFEDPLQTFYVKEETKTGYVMADIGGKDDSFHVNVGLRIVNTQLKVDQNQGTANPTYYGTDSWNGVVKDFDTSSVQRSYTDFLPSVNVVVDAAQDIKVRASAARVTSRQPLFDLGRGFATDFTRDAATDKFLFTSGSRGNASLDPFRAYQFDLGVEYYFGRQGLLSAGVFWKEVDSFVVTQTVPVFVNDQSGGRVGPVSQPVNGKGGRVKGFELAAQYAFPFGLGFTANYTFSDTSTEFSNDFQSGLPLPGVSKHSFNGQVYFEKSGFAARASYSWRSKSYLGNFGFGDGGVTRTLGIYQKPYGQLDGQISYQLTPNFNVFLEGINLNKENTKTYLQFPELPFRYESGSRRVFAGVKFNF</sequence>
<keyword evidence="2 8" id="KW-0813">Transport</keyword>
<name>A0A512AFY3_9SPHN</name>
<dbReference type="InterPro" id="IPR012910">
    <property type="entry name" value="Plug_dom"/>
</dbReference>
<dbReference type="InterPro" id="IPR039426">
    <property type="entry name" value="TonB-dep_rcpt-like"/>
</dbReference>
<evidence type="ECO:0000313" key="14">
    <source>
        <dbReference type="Proteomes" id="UP000321464"/>
    </source>
</evidence>
<evidence type="ECO:0000256" key="8">
    <source>
        <dbReference type="PROSITE-ProRule" id="PRU01360"/>
    </source>
</evidence>
<feature type="domain" description="TonB-dependent receptor-like beta-barrel" evidence="11">
    <location>
        <begin position="451"/>
        <end position="975"/>
    </location>
</feature>
<keyword evidence="13" id="KW-0675">Receptor</keyword>
<dbReference type="Pfam" id="PF00593">
    <property type="entry name" value="TonB_dep_Rec_b-barrel"/>
    <property type="match status" value="1"/>
</dbReference>
<dbReference type="AlphaFoldDB" id="A0A512AFY3"/>
<comment type="caution">
    <text evidence="13">The sequence shown here is derived from an EMBL/GenBank/DDBJ whole genome shotgun (WGS) entry which is preliminary data.</text>
</comment>
<dbReference type="InterPro" id="IPR010104">
    <property type="entry name" value="TonB_rcpt_bac"/>
</dbReference>
<proteinExistence type="inferred from homology"/>